<dbReference type="Pfam" id="PF08805">
    <property type="entry name" value="PilS"/>
    <property type="match status" value="1"/>
</dbReference>
<dbReference type="InterPro" id="IPR045584">
    <property type="entry name" value="Pilin-like"/>
</dbReference>
<reference evidence="3 4" key="1">
    <citation type="submission" date="2018-07" db="EMBL/GenBank/DDBJ databases">
        <title>Genome sequencing of rice bacterial endophytes.</title>
        <authorList>
            <person name="Venturi V."/>
        </authorList>
    </citation>
    <scope>NUCLEOTIDE SEQUENCE [LARGE SCALE GENOMIC DNA]</scope>
    <source>
        <strain evidence="3 4">AG1002</strain>
    </source>
</reference>
<gene>
    <name evidence="3" type="ORF">DFO60_3709</name>
</gene>
<dbReference type="Gene3D" id="3.30.1690.10">
    <property type="entry name" value="TcpA-like pilin"/>
    <property type="match status" value="1"/>
</dbReference>
<comment type="caution">
    <text evidence="3">The sequence shown here is derived from an EMBL/GenBank/DDBJ whole genome shotgun (WGS) entry which is preliminary data.</text>
</comment>
<dbReference type="Proteomes" id="UP000256988">
    <property type="component" value="Unassembled WGS sequence"/>
</dbReference>
<keyword evidence="1" id="KW-1133">Transmembrane helix</keyword>
<evidence type="ECO:0000313" key="4">
    <source>
        <dbReference type="Proteomes" id="UP000256988"/>
    </source>
</evidence>
<feature type="domain" description="Type 4 secretion system PilS N-terminal" evidence="2">
    <location>
        <begin position="68"/>
        <end position="196"/>
    </location>
</feature>
<dbReference type="InterPro" id="IPR014911">
    <property type="entry name" value="PilS_N"/>
</dbReference>
<dbReference type="EMBL" id="QRDL01000005">
    <property type="protein sequence ID" value="RED02082.1"/>
    <property type="molecule type" value="Genomic_DNA"/>
</dbReference>
<dbReference type="SUPFAM" id="SSF54523">
    <property type="entry name" value="Pili subunits"/>
    <property type="match status" value="1"/>
</dbReference>
<organism evidence="3 4">
    <name type="scientific">Ectopseudomonas oleovorans</name>
    <name type="common">Pseudomonas oleovorans</name>
    <dbReference type="NCBI Taxonomy" id="301"/>
    <lineage>
        <taxon>Bacteria</taxon>
        <taxon>Pseudomonadati</taxon>
        <taxon>Pseudomonadota</taxon>
        <taxon>Gammaproteobacteria</taxon>
        <taxon>Pseudomonadales</taxon>
        <taxon>Pseudomonadaceae</taxon>
        <taxon>Ectopseudomonas</taxon>
    </lineage>
</organism>
<evidence type="ECO:0000313" key="3">
    <source>
        <dbReference type="EMBL" id="RED02082.1"/>
    </source>
</evidence>
<name>A0A3D9EGD1_ECTOL</name>
<accession>A0A3D9EGD1</accession>
<dbReference type="AlphaFoldDB" id="A0A3D9EGD1"/>
<protein>
    <submittedName>
        <fullName evidence="3">PilS-like protein</fullName>
    </submittedName>
</protein>
<proteinExistence type="predicted"/>
<feature type="transmembrane region" description="Helical" evidence="1">
    <location>
        <begin position="38"/>
        <end position="59"/>
    </location>
</feature>
<sequence>MSKASSLVPPATVDDLSQNYSDVPQPFRLPSGHRQRGVFSLEMMFVLIVMVVALGYIIYNGGSLLGSQDVTNEQSNIGILISNTRKLKASSGYGTSGTSLVSALRVSKGLPNMSDDGTSLYNSWGAAVTVVSNGMTFTVTENGLPADACVTLATKISRGQKVTTSINAGTAVTGEVLPANATSSCSKDANVVAWTVY</sequence>
<keyword evidence="1" id="KW-0812">Transmembrane</keyword>
<evidence type="ECO:0000259" key="2">
    <source>
        <dbReference type="Pfam" id="PF08805"/>
    </source>
</evidence>
<evidence type="ECO:0000256" key="1">
    <source>
        <dbReference type="SAM" id="Phobius"/>
    </source>
</evidence>
<keyword evidence="1" id="KW-0472">Membrane</keyword>